<dbReference type="InterPro" id="IPR019494">
    <property type="entry name" value="FIST_C"/>
</dbReference>
<proteinExistence type="predicted"/>
<organism evidence="2 3">
    <name type="scientific">Bacterioplanoides pacificum</name>
    <dbReference type="NCBI Taxonomy" id="1171596"/>
    <lineage>
        <taxon>Bacteria</taxon>
        <taxon>Pseudomonadati</taxon>
        <taxon>Pseudomonadota</taxon>
        <taxon>Gammaproteobacteria</taxon>
        <taxon>Oceanospirillales</taxon>
        <taxon>Oceanospirillaceae</taxon>
        <taxon>Bacterioplanoides</taxon>
    </lineage>
</organism>
<dbReference type="EMBL" id="JBHRYB010000005">
    <property type="protein sequence ID" value="MFC3679533.1"/>
    <property type="molecule type" value="Genomic_DNA"/>
</dbReference>
<name>A0ABV7VPU9_9GAMM</name>
<keyword evidence="3" id="KW-1185">Reference proteome</keyword>
<gene>
    <name evidence="2" type="ORF">ACFOMG_05330</name>
</gene>
<accession>A0ABV7VPU9</accession>
<comment type="caution">
    <text evidence="2">The sequence shown here is derived from an EMBL/GenBank/DDBJ whole genome shotgun (WGS) entry which is preliminary data.</text>
</comment>
<dbReference type="Proteomes" id="UP001595722">
    <property type="component" value="Unassembled WGS sequence"/>
</dbReference>
<dbReference type="RefSeq" id="WP_376866202.1">
    <property type="nucleotide sequence ID" value="NZ_JBHRYB010000005.1"/>
</dbReference>
<evidence type="ECO:0000313" key="2">
    <source>
        <dbReference type="EMBL" id="MFC3679533.1"/>
    </source>
</evidence>
<sequence length="115" mass="12873">MQISQHCWQQGHITPALPDNTPQLVLIFGNEAAQQACRNATSLRPEFALLISCVGRRSVLQQLVDEELETLSETLRRDIPHAGFYSYGEIAPYMGLGPCNLHNQTMTITTFAEQE</sequence>
<dbReference type="Pfam" id="PF10442">
    <property type="entry name" value="FIST_C"/>
    <property type="match status" value="1"/>
</dbReference>
<evidence type="ECO:0000313" key="3">
    <source>
        <dbReference type="Proteomes" id="UP001595722"/>
    </source>
</evidence>
<feature type="domain" description="FIST C-domain" evidence="1">
    <location>
        <begin position="31"/>
        <end position="92"/>
    </location>
</feature>
<evidence type="ECO:0000259" key="1">
    <source>
        <dbReference type="Pfam" id="PF10442"/>
    </source>
</evidence>
<protein>
    <submittedName>
        <fullName evidence="2">FIST C-terminal domain-containing protein</fullName>
    </submittedName>
</protein>
<reference evidence="3" key="1">
    <citation type="journal article" date="2019" name="Int. J. Syst. Evol. Microbiol.">
        <title>The Global Catalogue of Microorganisms (GCM) 10K type strain sequencing project: providing services to taxonomists for standard genome sequencing and annotation.</title>
        <authorList>
            <consortium name="The Broad Institute Genomics Platform"/>
            <consortium name="The Broad Institute Genome Sequencing Center for Infectious Disease"/>
            <person name="Wu L."/>
            <person name="Ma J."/>
        </authorList>
    </citation>
    <scope>NUCLEOTIDE SEQUENCE [LARGE SCALE GENOMIC DNA]</scope>
    <source>
        <strain evidence="3">KCTC 42424</strain>
    </source>
</reference>